<dbReference type="GO" id="GO:0003676">
    <property type="term" value="F:nucleic acid binding"/>
    <property type="evidence" value="ECO:0007669"/>
    <property type="project" value="InterPro"/>
</dbReference>
<protein>
    <submittedName>
        <fullName evidence="2">Ribonuclease H</fullName>
    </submittedName>
</protein>
<gene>
    <name evidence="2" type="ORF">G2W53_042586</name>
</gene>
<dbReference type="CDD" id="cd06222">
    <property type="entry name" value="RNase_H_like"/>
    <property type="match status" value="1"/>
</dbReference>
<accession>A0A834SJ38</accession>
<dbReference type="OrthoDB" id="1433347at2759"/>
<evidence type="ECO:0000313" key="2">
    <source>
        <dbReference type="EMBL" id="KAF7803475.1"/>
    </source>
</evidence>
<dbReference type="InterPro" id="IPR002156">
    <property type="entry name" value="RNaseH_domain"/>
</dbReference>
<comment type="caution">
    <text evidence="2">The sequence shown here is derived from an EMBL/GenBank/DDBJ whole genome shotgun (WGS) entry which is preliminary data.</text>
</comment>
<dbReference type="InterPro" id="IPR012337">
    <property type="entry name" value="RNaseH-like_sf"/>
</dbReference>
<sequence>MCVLLRVNHPIFSSSTGKLNLILRPPGKCFVNSNGSTRDSVIIQWIKLKNGMIKLNTNGSSLGNPGPAGFGGLSLAVNKGFLRIEVDSDCLEAINLISKSDNSIHYLGVIISYIKALGSRFEAISFNHVFREVNHCADALAKLGSKDRVELHVWENPPSVISLGLMAHLAATSFYRM</sequence>
<evidence type="ECO:0000259" key="1">
    <source>
        <dbReference type="Pfam" id="PF13456"/>
    </source>
</evidence>
<organism evidence="2 3">
    <name type="scientific">Senna tora</name>
    <dbReference type="NCBI Taxonomy" id="362788"/>
    <lineage>
        <taxon>Eukaryota</taxon>
        <taxon>Viridiplantae</taxon>
        <taxon>Streptophyta</taxon>
        <taxon>Embryophyta</taxon>
        <taxon>Tracheophyta</taxon>
        <taxon>Spermatophyta</taxon>
        <taxon>Magnoliopsida</taxon>
        <taxon>eudicotyledons</taxon>
        <taxon>Gunneridae</taxon>
        <taxon>Pentapetalae</taxon>
        <taxon>rosids</taxon>
        <taxon>fabids</taxon>
        <taxon>Fabales</taxon>
        <taxon>Fabaceae</taxon>
        <taxon>Caesalpinioideae</taxon>
        <taxon>Cassia clade</taxon>
        <taxon>Senna</taxon>
    </lineage>
</organism>
<dbReference type="InterPro" id="IPR044730">
    <property type="entry name" value="RNase_H-like_dom_plant"/>
</dbReference>
<dbReference type="GO" id="GO:0004523">
    <property type="term" value="F:RNA-DNA hybrid ribonuclease activity"/>
    <property type="evidence" value="ECO:0007669"/>
    <property type="project" value="InterPro"/>
</dbReference>
<name>A0A834SJ38_9FABA</name>
<dbReference type="Pfam" id="PF13456">
    <property type="entry name" value="RVT_3"/>
    <property type="match status" value="1"/>
</dbReference>
<dbReference type="AlphaFoldDB" id="A0A834SJ38"/>
<proteinExistence type="predicted"/>
<dbReference type="InterPro" id="IPR036397">
    <property type="entry name" value="RNaseH_sf"/>
</dbReference>
<reference evidence="2" key="1">
    <citation type="submission" date="2020-09" db="EMBL/GenBank/DDBJ databases">
        <title>Genome-Enabled Discovery of Anthraquinone Biosynthesis in Senna tora.</title>
        <authorList>
            <person name="Kang S.-H."/>
            <person name="Pandey R.P."/>
            <person name="Lee C.-M."/>
            <person name="Sim J.-S."/>
            <person name="Jeong J.-T."/>
            <person name="Choi B.-S."/>
            <person name="Jung M."/>
            <person name="Ginzburg D."/>
            <person name="Zhao K."/>
            <person name="Won S.Y."/>
            <person name="Oh T.-J."/>
            <person name="Yu Y."/>
            <person name="Kim N.-H."/>
            <person name="Lee O.R."/>
            <person name="Lee T.-H."/>
            <person name="Bashyal P."/>
            <person name="Kim T.-S."/>
            <person name="Lee W.-H."/>
            <person name="Kawkins C."/>
            <person name="Kim C.-K."/>
            <person name="Kim J.S."/>
            <person name="Ahn B.O."/>
            <person name="Rhee S.Y."/>
            <person name="Sohng J.K."/>
        </authorList>
    </citation>
    <scope>NUCLEOTIDE SEQUENCE</scope>
    <source>
        <tissue evidence="2">Leaf</tissue>
    </source>
</reference>
<dbReference type="Gene3D" id="3.30.420.10">
    <property type="entry name" value="Ribonuclease H-like superfamily/Ribonuclease H"/>
    <property type="match status" value="1"/>
</dbReference>
<dbReference type="PANTHER" id="PTHR47723">
    <property type="entry name" value="OS05G0353850 PROTEIN"/>
    <property type="match status" value="1"/>
</dbReference>
<keyword evidence="3" id="KW-1185">Reference proteome</keyword>
<feature type="domain" description="RNase H type-1" evidence="1">
    <location>
        <begin position="70"/>
        <end position="143"/>
    </location>
</feature>
<dbReference type="PANTHER" id="PTHR47723:SF19">
    <property type="entry name" value="POLYNUCLEOTIDYL TRANSFERASE, RIBONUCLEASE H-LIKE SUPERFAMILY PROTEIN"/>
    <property type="match status" value="1"/>
</dbReference>
<dbReference type="SUPFAM" id="SSF53098">
    <property type="entry name" value="Ribonuclease H-like"/>
    <property type="match status" value="1"/>
</dbReference>
<dbReference type="InterPro" id="IPR053151">
    <property type="entry name" value="RNase_H-like"/>
</dbReference>
<dbReference type="Proteomes" id="UP000634136">
    <property type="component" value="Unassembled WGS sequence"/>
</dbReference>
<dbReference type="EMBL" id="JAAIUW010000013">
    <property type="protein sequence ID" value="KAF7803475.1"/>
    <property type="molecule type" value="Genomic_DNA"/>
</dbReference>
<evidence type="ECO:0000313" key="3">
    <source>
        <dbReference type="Proteomes" id="UP000634136"/>
    </source>
</evidence>